<dbReference type="CDD" id="cd24049">
    <property type="entry name" value="ASKHA_NBD_PilM"/>
    <property type="match status" value="1"/>
</dbReference>
<dbReference type="AlphaFoldDB" id="A0A1G1WLD2"/>
<dbReference type="EMBL" id="MHCX01000048">
    <property type="protein sequence ID" value="OGY28558.1"/>
    <property type="molecule type" value="Genomic_DNA"/>
</dbReference>
<dbReference type="InterPro" id="IPR003494">
    <property type="entry name" value="SHS2_FtsA"/>
</dbReference>
<dbReference type="SMART" id="SM00842">
    <property type="entry name" value="FtsA"/>
    <property type="match status" value="1"/>
</dbReference>
<dbReference type="PANTHER" id="PTHR32432:SF3">
    <property type="entry name" value="ETHANOLAMINE UTILIZATION PROTEIN EUTJ"/>
    <property type="match status" value="1"/>
</dbReference>
<accession>A0A1G1WLD2</accession>
<dbReference type="Pfam" id="PF11104">
    <property type="entry name" value="PilM_2"/>
    <property type="match status" value="1"/>
</dbReference>
<dbReference type="NCBIfam" id="TIGR01175">
    <property type="entry name" value="pilM"/>
    <property type="match status" value="1"/>
</dbReference>
<organism evidence="2 3">
    <name type="scientific">Candidatus Woykebacteria bacterium RIFCSPHIGHO2_02_FULL_43_16b</name>
    <dbReference type="NCBI Taxonomy" id="1802601"/>
    <lineage>
        <taxon>Bacteria</taxon>
        <taxon>Candidatus Woykeibacteriota</taxon>
    </lineage>
</organism>
<dbReference type="InterPro" id="IPR043129">
    <property type="entry name" value="ATPase_NBD"/>
</dbReference>
<dbReference type="Proteomes" id="UP000177821">
    <property type="component" value="Unassembled WGS sequence"/>
</dbReference>
<evidence type="ECO:0000259" key="1">
    <source>
        <dbReference type="SMART" id="SM00842"/>
    </source>
</evidence>
<gene>
    <name evidence="2" type="ORF">A3J50_03960</name>
</gene>
<evidence type="ECO:0000313" key="2">
    <source>
        <dbReference type="EMBL" id="OGY28558.1"/>
    </source>
</evidence>
<feature type="domain" description="SHS2" evidence="1">
    <location>
        <begin position="6"/>
        <end position="175"/>
    </location>
</feature>
<sequence length="349" mass="38100">MPAQNTFGLDIGTSTTKLIQLNKNGDKFDLIAHGIISSPPRALASEAIEDQEELSEVLKRLVDEARPTTKNVVTALPESQIFTRVIDMPLLSESELASALKWEAEQYVPLPLTDVELDWQILDQITSTDAKNPKMEILLVAAPKLLVEKYMKVLNMVGLNPLSLETEPIALNRSLLTSVSSSPTTLIISFGASTTDVCIIRSGKLTFTRSISTGGIALSRAVAQDLGFELSQAEEYKKTYGLDASQLEGKVMQSIKPVFDVVVNEIRRALAYYLGKRPDDPIKRAVVTGGSAKMPGLVVYLANSLGVEVQIGNPWENILLPPSNKQKLIDQSVEYATCVGLAMREEQDA</sequence>
<protein>
    <recommendedName>
        <fullName evidence="1">SHS2 domain-containing protein</fullName>
    </recommendedName>
</protein>
<dbReference type="PIRSF" id="PIRSF019169">
    <property type="entry name" value="PilM"/>
    <property type="match status" value="1"/>
</dbReference>
<dbReference type="InterPro" id="IPR050696">
    <property type="entry name" value="FtsA/MreB"/>
</dbReference>
<dbReference type="GO" id="GO:0051301">
    <property type="term" value="P:cell division"/>
    <property type="evidence" value="ECO:0007669"/>
    <property type="project" value="InterPro"/>
</dbReference>
<evidence type="ECO:0000313" key="3">
    <source>
        <dbReference type="Proteomes" id="UP000177821"/>
    </source>
</evidence>
<dbReference type="Gene3D" id="3.30.1490.300">
    <property type="match status" value="1"/>
</dbReference>
<dbReference type="SUPFAM" id="SSF53067">
    <property type="entry name" value="Actin-like ATPase domain"/>
    <property type="match status" value="2"/>
</dbReference>
<dbReference type="InterPro" id="IPR005883">
    <property type="entry name" value="PilM"/>
</dbReference>
<dbReference type="Gene3D" id="3.30.420.40">
    <property type="match status" value="2"/>
</dbReference>
<proteinExistence type="predicted"/>
<name>A0A1G1WLD2_9BACT</name>
<dbReference type="PANTHER" id="PTHR32432">
    <property type="entry name" value="CELL DIVISION PROTEIN FTSA-RELATED"/>
    <property type="match status" value="1"/>
</dbReference>
<reference evidence="2 3" key="1">
    <citation type="journal article" date="2016" name="Nat. Commun.">
        <title>Thousands of microbial genomes shed light on interconnected biogeochemical processes in an aquifer system.</title>
        <authorList>
            <person name="Anantharaman K."/>
            <person name="Brown C.T."/>
            <person name="Hug L.A."/>
            <person name="Sharon I."/>
            <person name="Castelle C.J."/>
            <person name="Probst A.J."/>
            <person name="Thomas B.C."/>
            <person name="Singh A."/>
            <person name="Wilkins M.J."/>
            <person name="Karaoz U."/>
            <person name="Brodie E.L."/>
            <person name="Williams K.H."/>
            <person name="Hubbard S.S."/>
            <person name="Banfield J.F."/>
        </authorList>
    </citation>
    <scope>NUCLEOTIDE SEQUENCE [LARGE SCALE GENOMIC DNA]</scope>
</reference>
<comment type="caution">
    <text evidence="2">The sequence shown here is derived from an EMBL/GenBank/DDBJ whole genome shotgun (WGS) entry which is preliminary data.</text>
</comment>